<evidence type="ECO:0000313" key="9">
    <source>
        <dbReference type="EMBL" id="MFC6869091.1"/>
    </source>
</evidence>
<evidence type="ECO:0000259" key="8">
    <source>
        <dbReference type="Pfam" id="PF02771"/>
    </source>
</evidence>
<dbReference type="InterPro" id="IPR013786">
    <property type="entry name" value="AcylCoA_DH/ox_N"/>
</dbReference>
<keyword evidence="10" id="KW-1185">Reference proteome</keyword>
<feature type="domain" description="Acyl-CoA oxidase/dehydrogenase middle" evidence="7">
    <location>
        <begin position="125"/>
        <end position="219"/>
    </location>
</feature>
<proteinExistence type="inferred from homology"/>
<dbReference type="PROSITE" id="PS00073">
    <property type="entry name" value="ACYL_COA_DH_2"/>
    <property type="match status" value="1"/>
</dbReference>
<dbReference type="EMBL" id="JBHSXX010000001">
    <property type="protein sequence ID" value="MFC6869091.1"/>
    <property type="molecule type" value="Genomic_DNA"/>
</dbReference>
<dbReference type="InterPro" id="IPR006089">
    <property type="entry name" value="Acyl-CoA_DH_CS"/>
</dbReference>
<dbReference type="InterPro" id="IPR046373">
    <property type="entry name" value="Acyl-CoA_Oxase/DH_mid-dom_sf"/>
</dbReference>
<keyword evidence="4 5" id="KW-0274">FAD</keyword>
<feature type="domain" description="Acyl-CoA dehydrogenase/oxidase C-terminal" evidence="6">
    <location>
        <begin position="231"/>
        <end position="379"/>
    </location>
</feature>
<feature type="domain" description="Acyl-CoA dehydrogenase/oxidase N-terminal" evidence="8">
    <location>
        <begin position="7"/>
        <end position="121"/>
    </location>
</feature>
<keyword evidence="5" id="KW-0560">Oxidoreductase</keyword>
<dbReference type="Gene3D" id="1.10.540.10">
    <property type="entry name" value="Acyl-CoA dehydrogenase/oxidase, N-terminal domain"/>
    <property type="match status" value="1"/>
</dbReference>
<dbReference type="RefSeq" id="WP_345393546.1">
    <property type="nucleotide sequence ID" value="NZ_BAABLA010000019.1"/>
</dbReference>
<dbReference type="InterPro" id="IPR036250">
    <property type="entry name" value="AcylCo_DH-like_C"/>
</dbReference>
<evidence type="ECO:0000259" key="6">
    <source>
        <dbReference type="Pfam" id="PF00441"/>
    </source>
</evidence>
<dbReference type="InterPro" id="IPR009100">
    <property type="entry name" value="AcylCoA_DH/oxidase_NM_dom_sf"/>
</dbReference>
<dbReference type="PANTHER" id="PTHR43884">
    <property type="entry name" value="ACYL-COA DEHYDROGENASE"/>
    <property type="match status" value="1"/>
</dbReference>
<dbReference type="Pfam" id="PF02770">
    <property type="entry name" value="Acyl-CoA_dh_M"/>
    <property type="match status" value="1"/>
</dbReference>
<comment type="cofactor">
    <cofactor evidence="1 5">
        <name>FAD</name>
        <dbReference type="ChEBI" id="CHEBI:57692"/>
    </cofactor>
</comment>
<evidence type="ECO:0000313" key="10">
    <source>
        <dbReference type="Proteomes" id="UP001596337"/>
    </source>
</evidence>
<name>A0ABW2C1I4_9PSEU</name>
<sequence>MQRSLYTADHKAYREMVREFIAREVSPHLERWDDECNTGREVWRAAGKQGVIGLGVPEEFGGAGQPDFRYRMVVCEELAQAGAASLSSSFGLQDDIVIPYVADLGTDDQKRRWLPGLASGELIGAIAMTEPGAGSDLQGVRTTAVQKGDEWVINGQKTFITSGVNADFVIVVARTADAGSRSFSLIVVETGTCGFTRGRQLHKIGLRAQDTAELYFDNVRVPEVNLLGTEGRGFFHLMEHLPQERIGIAAFALAAAEAVLAETIRYCFDRTAFGQPIGDFQNTRFQLAEMTTECHVTRSFVDDCVRALNTGDLSSVDAAKAKWWTTELQQRVITRCLQLHGGYGYMIEYAVARAFLDARIQTIYGGTTEIMKEIIGRAIASHHGRSKASPNRTFYE</sequence>
<organism evidence="9 10">
    <name type="scientific">Haloechinothrix salitolerans</name>
    <dbReference type="NCBI Taxonomy" id="926830"/>
    <lineage>
        <taxon>Bacteria</taxon>
        <taxon>Bacillati</taxon>
        <taxon>Actinomycetota</taxon>
        <taxon>Actinomycetes</taxon>
        <taxon>Pseudonocardiales</taxon>
        <taxon>Pseudonocardiaceae</taxon>
        <taxon>Haloechinothrix</taxon>
    </lineage>
</organism>
<comment type="caution">
    <text evidence="9">The sequence shown here is derived from an EMBL/GenBank/DDBJ whole genome shotgun (WGS) entry which is preliminary data.</text>
</comment>
<gene>
    <name evidence="9" type="ORF">ACFQGD_18255</name>
</gene>
<dbReference type="Gene3D" id="2.40.110.10">
    <property type="entry name" value="Butyryl-CoA Dehydrogenase, subunit A, domain 2"/>
    <property type="match status" value="1"/>
</dbReference>
<evidence type="ECO:0000256" key="4">
    <source>
        <dbReference type="ARBA" id="ARBA00022827"/>
    </source>
</evidence>
<evidence type="ECO:0000256" key="2">
    <source>
        <dbReference type="ARBA" id="ARBA00009347"/>
    </source>
</evidence>
<dbReference type="InterPro" id="IPR006091">
    <property type="entry name" value="Acyl-CoA_Oxase/DH_mid-dom"/>
</dbReference>
<comment type="similarity">
    <text evidence="2 5">Belongs to the acyl-CoA dehydrogenase family.</text>
</comment>
<accession>A0ABW2C1I4</accession>
<dbReference type="InterPro" id="IPR037069">
    <property type="entry name" value="AcylCoA_DH/ox_N_sf"/>
</dbReference>
<evidence type="ECO:0000256" key="5">
    <source>
        <dbReference type="RuleBase" id="RU362125"/>
    </source>
</evidence>
<dbReference type="Proteomes" id="UP001596337">
    <property type="component" value="Unassembled WGS sequence"/>
</dbReference>
<dbReference type="SUPFAM" id="SSF56645">
    <property type="entry name" value="Acyl-CoA dehydrogenase NM domain-like"/>
    <property type="match status" value="1"/>
</dbReference>
<dbReference type="Gene3D" id="1.20.140.10">
    <property type="entry name" value="Butyryl-CoA Dehydrogenase, subunit A, domain 3"/>
    <property type="match status" value="1"/>
</dbReference>
<dbReference type="InterPro" id="IPR009075">
    <property type="entry name" value="AcylCo_DH/oxidase_C"/>
</dbReference>
<evidence type="ECO:0000256" key="3">
    <source>
        <dbReference type="ARBA" id="ARBA00022630"/>
    </source>
</evidence>
<dbReference type="PANTHER" id="PTHR43884:SF12">
    <property type="entry name" value="ISOVALERYL-COA DEHYDROGENASE, MITOCHONDRIAL-RELATED"/>
    <property type="match status" value="1"/>
</dbReference>
<evidence type="ECO:0000256" key="1">
    <source>
        <dbReference type="ARBA" id="ARBA00001974"/>
    </source>
</evidence>
<dbReference type="SUPFAM" id="SSF47203">
    <property type="entry name" value="Acyl-CoA dehydrogenase C-terminal domain-like"/>
    <property type="match status" value="1"/>
</dbReference>
<dbReference type="Pfam" id="PF00441">
    <property type="entry name" value="Acyl-CoA_dh_1"/>
    <property type="match status" value="1"/>
</dbReference>
<evidence type="ECO:0000259" key="7">
    <source>
        <dbReference type="Pfam" id="PF02770"/>
    </source>
</evidence>
<protein>
    <submittedName>
        <fullName evidence="9">Acyl-CoA dehydrogenase family protein</fullName>
    </submittedName>
</protein>
<dbReference type="Pfam" id="PF02771">
    <property type="entry name" value="Acyl-CoA_dh_N"/>
    <property type="match status" value="1"/>
</dbReference>
<reference evidence="10" key="1">
    <citation type="journal article" date="2019" name="Int. J. Syst. Evol. Microbiol.">
        <title>The Global Catalogue of Microorganisms (GCM) 10K type strain sequencing project: providing services to taxonomists for standard genome sequencing and annotation.</title>
        <authorList>
            <consortium name="The Broad Institute Genomics Platform"/>
            <consortium name="The Broad Institute Genome Sequencing Center for Infectious Disease"/>
            <person name="Wu L."/>
            <person name="Ma J."/>
        </authorList>
    </citation>
    <scope>NUCLEOTIDE SEQUENCE [LARGE SCALE GENOMIC DNA]</scope>
    <source>
        <strain evidence="10">KCTC 32255</strain>
    </source>
</reference>
<keyword evidence="3 5" id="KW-0285">Flavoprotein</keyword>
<dbReference type="PROSITE" id="PS00072">
    <property type="entry name" value="ACYL_COA_DH_1"/>
    <property type="match status" value="1"/>
</dbReference>